<reference evidence="2 3" key="1">
    <citation type="journal article" date="2023" name="Plants (Basel)">
        <title>Bridging the Gap: Combining Genomics and Transcriptomics Approaches to Understand Stylosanthes scabra, an Orphan Legume from the Brazilian Caatinga.</title>
        <authorList>
            <person name="Ferreira-Neto J.R.C."/>
            <person name="da Silva M.D."/>
            <person name="Binneck E."/>
            <person name="de Melo N.F."/>
            <person name="da Silva R.H."/>
            <person name="de Melo A.L.T.M."/>
            <person name="Pandolfi V."/>
            <person name="Bustamante F.O."/>
            <person name="Brasileiro-Vidal A.C."/>
            <person name="Benko-Iseppon A.M."/>
        </authorList>
    </citation>
    <scope>NUCLEOTIDE SEQUENCE [LARGE SCALE GENOMIC DNA]</scope>
    <source>
        <tissue evidence="2">Leaves</tissue>
    </source>
</reference>
<protein>
    <submittedName>
        <fullName evidence="2">Uncharacterized protein</fullName>
    </submittedName>
</protein>
<name>A0ABU6TKB5_9FABA</name>
<comment type="caution">
    <text evidence="2">The sequence shown here is derived from an EMBL/GenBank/DDBJ whole genome shotgun (WGS) entry which is preliminary data.</text>
</comment>
<evidence type="ECO:0000313" key="2">
    <source>
        <dbReference type="EMBL" id="MED6149227.1"/>
    </source>
</evidence>
<evidence type="ECO:0000313" key="3">
    <source>
        <dbReference type="Proteomes" id="UP001341840"/>
    </source>
</evidence>
<proteinExistence type="predicted"/>
<sequence length="139" mass="16335">MMHTHHVQLWTARIPLIYFRSIESHQVDRVLPRFGGVQDILRPPVNIDFLHSKDGRGEDRWFTNTYRTWHSIWDAREEHAMIIPRFPDPEKRFLFGDVAHADSRLTLLPVEATQRVPSSPPPVIQVDDVPNNRGLERRL</sequence>
<accession>A0ABU6TKB5</accession>
<feature type="region of interest" description="Disordered" evidence="1">
    <location>
        <begin position="114"/>
        <end position="139"/>
    </location>
</feature>
<gene>
    <name evidence="2" type="ORF">PIB30_060427</name>
</gene>
<organism evidence="2 3">
    <name type="scientific">Stylosanthes scabra</name>
    <dbReference type="NCBI Taxonomy" id="79078"/>
    <lineage>
        <taxon>Eukaryota</taxon>
        <taxon>Viridiplantae</taxon>
        <taxon>Streptophyta</taxon>
        <taxon>Embryophyta</taxon>
        <taxon>Tracheophyta</taxon>
        <taxon>Spermatophyta</taxon>
        <taxon>Magnoliopsida</taxon>
        <taxon>eudicotyledons</taxon>
        <taxon>Gunneridae</taxon>
        <taxon>Pentapetalae</taxon>
        <taxon>rosids</taxon>
        <taxon>fabids</taxon>
        <taxon>Fabales</taxon>
        <taxon>Fabaceae</taxon>
        <taxon>Papilionoideae</taxon>
        <taxon>50 kb inversion clade</taxon>
        <taxon>dalbergioids sensu lato</taxon>
        <taxon>Dalbergieae</taxon>
        <taxon>Pterocarpus clade</taxon>
        <taxon>Stylosanthes</taxon>
    </lineage>
</organism>
<keyword evidence="3" id="KW-1185">Reference proteome</keyword>
<dbReference type="Proteomes" id="UP001341840">
    <property type="component" value="Unassembled WGS sequence"/>
</dbReference>
<dbReference type="EMBL" id="JASCZI010091155">
    <property type="protein sequence ID" value="MED6149227.1"/>
    <property type="molecule type" value="Genomic_DNA"/>
</dbReference>
<evidence type="ECO:0000256" key="1">
    <source>
        <dbReference type="SAM" id="MobiDB-lite"/>
    </source>
</evidence>